<accession>A0A0F2M2C7</accession>
<comment type="similarity">
    <text evidence="2">Belongs to the EBP family.</text>
</comment>
<proteinExistence type="inferred from homology"/>
<evidence type="ECO:0000256" key="1">
    <source>
        <dbReference type="ARBA" id="ARBA00004141"/>
    </source>
</evidence>
<keyword evidence="4 13" id="KW-0812">Transmembrane</keyword>
<dbReference type="GO" id="GO:0016020">
    <property type="term" value="C:membrane"/>
    <property type="evidence" value="ECO:0007669"/>
    <property type="project" value="UniProtKB-SubCell"/>
</dbReference>
<keyword evidence="5" id="KW-0752">Steroid biosynthesis</keyword>
<feature type="transmembrane region" description="Helical" evidence="14">
    <location>
        <begin position="37"/>
        <end position="59"/>
    </location>
</feature>
<evidence type="ECO:0000256" key="3">
    <source>
        <dbReference type="ARBA" id="ARBA00022516"/>
    </source>
</evidence>
<dbReference type="InterPro" id="IPR033118">
    <property type="entry name" value="EXPERA"/>
</dbReference>
<dbReference type="PROSITE" id="PS51751">
    <property type="entry name" value="EXPERA"/>
    <property type="match status" value="1"/>
</dbReference>
<evidence type="ECO:0000256" key="9">
    <source>
        <dbReference type="ARBA" id="ARBA00023136"/>
    </source>
</evidence>
<keyword evidence="9 13" id="KW-0472">Membrane</keyword>
<dbReference type="GO" id="GO:0016126">
    <property type="term" value="P:sterol biosynthetic process"/>
    <property type="evidence" value="ECO:0007669"/>
    <property type="project" value="UniProtKB-KW"/>
</dbReference>
<dbReference type="Pfam" id="PF05241">
    <property type="entry name" value="EBP"/>
    <property type="match status" value="1"/>
</dbReference>
<evidence type="ECO:0000256" key="13">
    <source>
        <dbReference type="PROSITE-ProRule" id="PRU01087"/>
    </source>
</evidence>
<feature type="domain" description="EXPERA" evidence="15">
    <location>
        <begin position="72"/>
        <end position="225"/>
    </location>
</feature>
<dbReference type="GO" id="GO:0005783">
    <property type="term" value="C:endoplasmic reticulum"/>
    <property type="evidence" value="ECO:0007669"/>
    <property type="project" value="TreeGrafter"/>
</dbReference>
<evidence type="ECO:0000256" key="12">
    <source>
        <dbReference type="ARBA" id="ARBA00023235"/>
    </source>
</evidence>
<dbReference type="VEuPathDB" id="FungiDB:SPSK_04462"/>
<keyword evidence="10" id="KW-1207">Sterol metabolism</keyword>
<dbReference type="InterPro" id="IPR007905">
    <property type="entry name" value="EBP"/>
</dbReference>
<evidence type="ECO:0000256" key="2">
    <source>
        <dbReference type="ARBA" id="ARBA00008337"/>
    </source>
</evidence>
<evidence type="ECO:0000256" key="7">
    <source>
        <dbReference type="ARBA" id="ARBA00023011"/>
    </source>
</evidence>
<sequence length="272" mass="29805">MEHPGGAATAPGSLPLDHPYYPPGLSIPDFEPNTSPLWLLFVYFASALAMFLVAAFLVARLVTPRFRQAPFSDKALFVWFTLCGGLHWFFEGYFVKHHATLAGSQTVRAQLWKEYALSDSRYLTSDPFMLCVEGLTVLVQGSLCFLTAATIVYGAGLPAGSSGLRHVLQMVVSTVHLFGVLLYYGTLLFEESIHGASHCRPEFQYRWVYFAGMNAPWVAVPLCLLKIATDPFSPGALYSSSKSICRVFATVNRTSIDVPSACGAQTSGKKEQ</sequence>
<evidence type="ECO:0000256" key="10">
    <source>
        <dbReference type="ARBA" id="ARBA00023166"/>
    </source>
</evidence>
<comment type="subcellular location">
    <subcellularLocation>
        <location evidence="1">Membrane</location>
        <topology evidence="1">Multi-pass membrane protein</topology>
    </subcellularLocation>
</comment>
<name>A0A0F2M2C7_SPOSC</name>
<evidence type="ECO:0000256" key="14">
    <source>
        <dbReference type="SAM" id="Phobius"/>
    </source>
</evidence>
<organism evidence="16 17">
    <name type="scientific">Sporothrix schenckii 1099-18</name>
    <dbReference type="NCBI Taxonomy" id="1397361"/>
    <lineage>
        <taxon>Eukaryota</taxon>
        <taxon>Fungi</taxon>
        <taxon>Dikarya</taxon>
        <taxon>Ascomycota</taxon>
        <taxon>Pezizomycotina</taxon>
        <taxon>Sordariomycetes</taxon>
        <taxon>Sordariomycetidae</taxon>
        <taxon>Ophiostomatales</taxon>
        <taxon>Ophiostomataceae</taxon>
        <taxon>Sporothrix</taxon>
    </lineage>
</organism>
<protein>
    <submittedName>
        <fullName evidence="16">Cholestenol delta-isomerase</fullName>
    </submittedName>
</protein>
<feature type="transmembrane region" description="Helical" evidence="14">
    <location>
        <begin position="207"/>
        <end position="225"/>
    </location>
</feature>
<evidence type="ECO:0000259" key="15">
    <source>
        <dbReference type="PROSITE" id="PS51751"/>
    </source>
</evidence>
<keyword evidence="11" id="KW-0753">Steroid metabolism</keyword>
<comment type="caution">
    <text evidence="16">The sequence shown here is derived from an EMBL/GenBank/DDBJ whole genome shotgun (WGS) entry which is preliminary data.</text>
</comment>
<dbReference type="GO" id="GO:0000247">
    <property type="term" value="F:C-8 sterol isomerase activity"/>
    <property type="evidence" value="ECO:0007669"/>
    <property type="project" value="TreeGrafter"/>
</dbReference>
<keyword evidence="6 13" id="KW-1133">Transmembrane helix</keyword>
<dbReference type="Proteomes" id="UP000033710">
    <property type="component" value="Unassembled WGS sequence"/>
</dbReference>
<evidence type="ECO:0000256" key="6">
    <source>
        <dbReference type="ARBA" id="ARBA00022989"/>
    </source>
</evidence>
<dbReference type="OrthoDB" id="58557at2759"/>
<dbReference type="EMBL" id="AXCR01000010">
    <property type="protein sequence ID" value="KJR83249.1"/>
    <property type="molecule type" value="Genomic_DNA"/>
</dbReference>
<feature type="transmembrane region" description="Helical" evidence="14">
    <location>
        <begin position="127"/>
        <end position="155"/>
    </location>
</feature>
<dbReference type="KEGG" id="ssck:SPSK_04462"/>
<keyword evidence="3" id="KW-0444">Lipid biosynthesis</keyword>
<evidence type="ECO:0000313" key="16">
    <source>
        <dbReference type="EMBL" id="KJR83249.1"/>
    </source>
</evidence>
<evidence type="ECO:0000256" key="5">
    <source>
        <dbReference type="ARBA" id="ARBA00022955"/>
    </source>
</evidence>
<evidence type="ECO:0000256" key="4">
    <source>
        <dbReference type="ARBA" id="ARBA00022692"/>
    </source>
</evidence>
<dbReference type="RefSeq" id="XP_016585925.1">
    <property type="nucleotide sequence ID" value="XM_016731268.1"/>
</dbReference>
<dbReference type="GeneID" id="27666545"/>
<dbReference type="AlphaFoldDB" id="A0A0F2M2C7"/>
<dbReference type="PANTHER" id="PTHR14207:SF0">
    <property type="entry name" value="3-BETA-HYDROXYSTEROID-DELTA(8),DELTA(7)-ISOMERASE"/>
    <property type="match status" value="1"/>
</dbReference>
<keyword evidence="7" id="KW-0756">Sterol biosynthesis</keyword>
<dbReference type="GO" id="GO:0004769">
    <property type="term" value="F:steroid Delta-isomerase activity"/>
    <property type="evidence" value="ECO:0007669"/>
    <property type="project" value="TreeGrafter"/>
</dbReference>
<feature type="transmembrane region" description="Helical" evidence="14">
    <location>
        <begin position="167"/>
        <end position="187"/>
    </location>
</feature>
<gene>
    <name evidence="16" type="ORF">SPSK_04462</name>
</gene>
<dbReference type="PANTHER" id="PTHR14207">
    <property type="entry name" value="STEROL ISOMERASE"/>
    <property type="match status" value="1"/>
</dbReference>
<dbReference type="GO" id="GO:0047750">
    <property type="term" value="F:cholestenol delta-isomerase activity"/>
    <property type="evidence" value="ECO:0007669"/>
    <property type="project" value="InterPro"/>
</dbReference>
<reference evidence="16 17" key="1">
    <citation type="journal article" date="2014" name="BMC Genomics">
        <title>Comparative genomics of the major fungal agents of human and animal Sporotrichosis: Sporothrix schenckii and Sporothrix brasiliensis.</title>
        <authorList>
            <person name="Teixeira M.M."/>
            <person name="de Almeida L.G."/>
            <person name="Kubitschek-Barreira P."/>
            <person name="Alves F.L."/>
            <person name="Kioshima E.S."/>
            <person name="Abadio A.K."/>
            <person name="Fernandes L."/>
            <person name="Derengowski L.S."/>
            <person name="Ferreira K.S."/>
            <person name="Souza R.C."/>
            <person name="Ruiz J.C."/>
            <person name="de Andrade N.C."/>
            <person name="Paes H.C."/>
            <person name="Nicola A.M."/>
            <person name="Albuquerque P."/>
            <person name="Gerber A.L."/>
            <person name="Martins V.P."/>
            <person name="Peconick L.D."/>
            <person name="Neto A.V."/>
            <person name="Chaucanez C.B."/>
            <person name="Silva P.A."/>
            <person name="Cunha O.L."/>
            <person name="de Oliveira F.F."/>
            <person name="dos Santos T.C."/>
            <person name="Barros A.L."/>
            <person name="Soares M.A."/>
            <person name="de Oliveira L.M."/>
            <person name="Marini M.M."/>
            <person name="Villalobos-Duno H."/>
            <person name="Cunha M.M."/>
            <person name="de Hoog S."/>
            <person name="da Silveira J.F."/>
            <person name="Henrissat B."/>
            <person name="Nino-Vega G.A."/>
            <person name="Cisalpino P.S."/>
            <person name="Mora-Montes H.M."/>
            <person name="Almeida S.R."/>
            <person name="Stajich J.E."/>
            <person name="Lopes-Bezerra L.M."/>
            <person name="Vasconcelos A.T."/>
            <person name="Felipe M.S."/>
        </authorList>
    </citation>
    <scope>NUCLEOTIDE SEQUENCE [LARGE SCALE GENOMIC DNA]</scope>
    <source>
        <strain evidence="16 17">1099-18</strain>
    </source>
</reference>
<evidence type="ECO:0000313" key="17">
    <source>
        <dbReference type="Proteomes" id="UP000033710"/>
    </source>
</evidence>
<feature type="transmembrane region" description="Helical" evidence="14">
    <location>
        <begin position="71"/>
        <end position="90"/>
    </location>
</feature>
<evidence type="ECO:0000256" key="8">
    <source>
        <dbReference type="ARBA" id="ARBA00023098"/>
    </source>
</evidence>
<reference evidence="16 17" key="2">
    <citation type="journal article" date="2015" name="Eukaryot. Cell">
        <title>Asexual propagation of a virulent clone complex in a human and feline outbreak of sporotrichosis.</title>
        <authorList>
            <person name="Teixeira Mde M."/>
            <person name="Rodrigues A.M."/>
            <person name="Tsui C.K."/>
            <person name="de Almeida L.G."/>
            <person name="Van Diepeningen A.D."/>
            <person name="van den Ende B.G."/>
            <person name="Fernandes G.F."/>
            <person name="Kano R."/>
            <person name="Hamelin R.C."/>
            <person name="Lopes-Bezerra L.M."/>
            <person name="Vasconcelos A.T."/>
            <person name="de Hoog S."/>
            <person name="de Camargo Z.P."/>
            <person name="Felipe M.S."/>
        </authorList>
    </citation>
    <scope>NUCLEOTIDE SEQUENCE [LARGE SCALE GENOMIC DNA]</scope>
    <source>
        <strain evidence="16 17">1099-18</strain>
    </source>
</reference>
<evidence type="ECO:0000256" key="11">
    <source>
        <dbReference type="ARBA" id="ARBA00023221"/>
    </source>
</evidence>
<keyword evidence="12 16" id="KW-0413">Isomerase</keyword>
<keyword evidence="8" id="KW-0443">Lipid metabolism</keyword>